<gene>
    <name evidence="2" type="ORF">BJP25_18135</name>
</gene>
<keyword evidence="3" id="KW-1185">Reference proteome</keyword>
<evidence type="ECO:0000313" key="3">
    <source>
        <dbReference type="Proteomes" id="UP000186040"/>
    </source>
</evidence>
<feature type="compositionally biased region" description="Basic and acidic residues" evidence="1">
    <location>
        <begin position="1"/>
        <end position="19"/>
    </location>
</feature>
<reference evidence="2 3" key="1">
    <citation type="submission" date="2016-10" db="EMBL/GenBank/DDBJ databases">
        <title>The Draft Genome Sequence of Actinokineospora bangkokensis 44EHWT reveals the biosynthetic pathway of antifungal compounds Thailandins with unusual extender unit butylmalonyl-CoA.</title>
        <authorList>
            <person name="Greule A."/>
            <person name="Intra B."/>
            <person name="Flemming S."/>
            <person name="Rommel M.G."/>
            <person name="Panbangred W."/>
            <person name="Bechthold A."/>
        </authorList>
    </citation>
    <scope>NUCLEOTIDE SEQUENCE [LARGE SCALE GENOMIC DNA]</scope>
    <source>
        <strain evidence="2 3">44EHW</strain>
    </source>
</reference>
<evidence type="ECO:0000313" key="2">
    <source>
        <dbReference type="EMBL" id="OLR92896.1"/>
    </source>
</evidence>
<dbReference type="STRING" id="1193682.BJP25_18135"/>
<feature type="region of interest" description="Disordered" evidence="1">
    <location>
        <begin position="1"/>
        <end position="29"/>
    </location>
</feature>
<dbReference type="InterPro" id="IPR046036">
    <property type="entry name" value="DUF5994"/>
</dbReference>
<dbReference type="EMBL" id="MKQR01000013">
    <property type="protein sequence ID" value="OLR92896.1"/>
    <property type="molecule type" value="Genomic_DNA"/>
</dbReference>
<accession>A0A1Q9LLI5</accession>
<proteinExistence type="predicted"/>
<organism evidence="2 3">
    <name type="scientific">Actinokineospora bangkokensis</name>
    <dbReference type="NCBI Taxonomy" id="1193682"/>
    <lineage>
        <taxon>Bacteria</taxon>
        <taxon>Bacillati</taxon>
        <taxon>Actinomycetota</taxon>
        <taxon>Actinomycetes</taxon>
        <taxon>Pseudonocardiales</taxon>
        <taxon>Pseudonocardiaceae</taxon>
        <taxon>Actinokineospora</taxon>
    </lineage>
</organism>
<sequence length="178" mass="18833">MRRRPTDDGSGADPRRGKDAVMTTADPAGTRARLVVKPVSERGGSVDGAWWPRSTDPAAEFPGLVAALDVEGGVRAISYHLRTWDRTERVLLLDSGAVTLNGYHNTQPDTVTVLLDDHHRLRLLVVPPPTPAGLANAVLRATATCDRAATVQDILAGNGIVPGTNPGSAPQAPVPEHF</sequence>
<evidence type="ECO:0000256" key="1">
    <source>
        <dbReference type="SAM" id="MobiDB-lite"/>
    </source>
</evidence>
<dbReference type="AlphaFoldDB" id="A0A1Q9LLI5"/>
<protein>
    <submittedName>
        <fullName evidence="2">Uncharacterized protein</fullName>
    </submittedName>
</protein>
<name>A0A1Q9LLI5_9PSEU</name>
<dbReference type="Proteomes" id="UP000186040">
    <property type="component" value="Unassembled WGS sequence"/>
</dbReference>
<comment type="caution">
    <text evidence="2">The sequence shown here is derived from an EMBL/GenBank/DDBJ whole genome shotgun (WGS) entry which is preliminary data.</text>
</comment>
<dbReference type="Pfam" id="PF19457">
    <property type="entry name" value="DUF5994"/>
    <property type="match status" value="1"/>
</dbReference>